<dbReference type="AlphaFoldDB" id="A0A3B4C982"/>
<dbReference type="Gene3D" id="3.10.110.10">
    <property type="entry name" value="Ubiquitin Conjugating Enzyme"/>
    <property type="match status" value="1"/>
</dbReference>
<evidence type="ECO:0000259" key="1">
    <source>
        <dbReference type="PROSITE" id="PS51322"/>
    </source>
</evidence>
<reference evidence="2" key="3">
    <citation type="submission" date="2025-09" db="UniProtKB">
        <authorList>
            <consortium name="Ensembl"/>
        </authorList>
    </citation>
    <scope>IDENTIFICATION</scope>
</reference>
<dbReference type="Ensembl" id="ENSPNAT00000000054.2">
    <property type="protein sequence ID" value="ENSPNAP00000008492.1"/>
    <property type="gene ID" value="ENSPNAG00000003029.2"/>
</dbReference>
<dbReference type="CDD" id="cd11685">
    <property type="entry name" value="UEV_TSG101-like"/>
    <property type="match status" value="1"/>
</dbReference>
<dbReference type="PANTHER" id="PTHR23306:SF25">
    <property type="entry name" value="TUMOR SUSCEPTIBILITY GENE 101 PROTEIN"/>
    <property type="match status" value="1"/>
</dbReference>
<dbReference type="GO" id="GO:0008333">
    <property type="term" value="P:endosome to lysosome transport"/>
    <property type="evidence" value="ECO:0007669"/>
    <property type="project" value="TreeGrafter"/>
</dbReference>
<dbReference type="GeneTree" id="ENSGT00940000153903"/>
<dbReference type="InterPro" id="IPR016135">
    <property type="entry name" value="UBQ-conjugating_enzyme/RWD"/>
</dbReference>
<dbReference type="STRING" id="42514.ENSPNAP00000008492"/>
<reference evidence="2 3" key="1">
    <citation type="submission" date="2020-10" db="EMBL/GenBank/DDBJ databases">
        <title>Pygocentrus nattereri (red-bellied piranha) genome, fPygNat1, primary haplotype.</title>
        <authorList>
            <person name="Myers G."/>
            <person name="Meyer A."/>
            <person name="Karagic N."/>
            <person name="Pippel M."/>
            <person name="Winkler S."/>
            <person name="Tracey A."/>
            <person name="Wood J."/>
            <person name="Formenti G."/>
            <person name="Howe K."/>
            <person name="Fedrigo O."/>
            <person name="Jarvis E.D."/>
        </authorList>
    </citation>
    <scope>NUCLEOTIDE SEQUENCE [LARGE SCALE GENOMIC DNA]</scope>
</reference>
<dbReference type="SUPFAM" id="SSF54495">
    <property type="entry name" value="UBC-like"/>
    <property type="match status" value="1"/>
</dbReference>
<keyword evidence="3" id="KW-1185">Reference proteome</keyword>
<organism evidence="2 3">
    <name type="scientific">Pygocentrus nattereri</name>
    <name type="common">Red-bellied piranha</name>
    <dbReference type="NCBI Taxonomy" id="42514"/>
    <lineage>
        <taxon>Eukaryota</taxon>
        <taxon>Metazoa</taxon>
        <taxon>Chordata</taxon>
        <taxon>Craniata</taxon>
        <taxon>Vertebrata</taxon>
        <taxon>Euteleostomi</taxon>
        <taxon>Actinopterygii</taxon>
        <taxon>Neopterygii</taxon>
        <taxon>Teleostei</taxon>
        <taxon>Ostariophysi</taxon>
        <taxon>Characiformes</taxon>
        <taxon>Characoidei</taxon>
        <taxon>Pygocentrus</taxon>
    </lineage>
</organism>
<accession>A0A3B4C982</accession>
<dbReference type="GO" id="GO:0043130">
    <property type="term" value="F:ubiquitin binding"/>
    <property type="evidence" value="ECO:0007669"/>
    <property type="project" value="TreeGrafter"/>
</dbReference>
<dbReference type="Pfam" id="PF05743">
    <property type="entry name" value="UEV"/>
    <property type="match status" value="1"/>
</dbReference>
<reference evidence="2" key="2">
    <citation type="submission" date="2025-08" db="UniProtKB">
        <authorList>
            <consortium name="Ensembl"/>
        </authorList>
    </citation>
    <scope>IDENTIFICATION</scope>
</reference>
<feature type="domain" description="UEV" evidence="1">
    <location>
        <begin position="4"/>
        <end position="147"/>
    </location>
</feature>
<sequence>MTITTVGLVKKMLPKTYNHRKEVSSEIVTVISQYKHLQPVVDRFVFNDGTVKKLISLVGTVAVLYQGNIYNIPLCLWPEESYPRTPPVCYVKPTKEMVIIPSRHVNSNGQILLPYLDEWRHTQCDLHGLIQVIMAVFGETPPLCMRISQTSSTRHNSHITLQREDGVPFQGNNETNC</sequence>
<dbReference type="GO" id="GO:0000813">
    <property type="term" value="C:ESCRT I complex"/>
    <property type="evidence" value="ECO:0007669"/>
    <property type="project" value="TreeGrafter"/>
</dbReference>
<dbReference type="Proteomes" id="UP001501920">
    <property type="component" value="Chromosome 11"/>
</dbReference>
<evidence type="ECO:0000313" key="2">
    <source>
        <dbReference type="Ensembl" id="ENSPNAP00000008492.1"/>
    </source>
</evidence>
<dbReference type="PROSITE" id="PS51322">
    <property type="entry name" value="UEV"/>
    <property type="match status" value="1"/>
</dbReference>
<dbReference type="InterPro" id="IPR052070">
    <property type="entry name" value="ESCRT-I_UEV_domain"/>
</dbReference>
<name>A0A3B4C982_PYGNA</name>
<dbReference type="InterPro" id="IPR008883">
    <property type="entry name" value="UEV_N"/>
</dbReference>
<proteinExistence type="predicted"/>
<dbReference type="PANTHER" id="PTHR23306">
    <property type="entry name" value="TUMOR SUSCEPTIBILITY GENE 101 PROTEIN-RELATED"/>
    <property type="match status" value="1"/>
</dbReference>
<evidence type="ECO:0000313" key="3">
    <source>
        <dbReference type="Proteomes" id="UP001501920"/>
    </source>
</evidence>
<dbReference type="GO" id="GO:0015031">
    <property type="term" value="P:protein transport"/>
    <property type="evidence" value="ECO:0007669"/>
    <property type="project" value="InterPro"/>
</dbReference>
<protein>
    <recommendedName>
        <fullName evidence="1">UEV domain-containing protein</fullName>
    </recommendedName>
</protein>
<dbReference type="OMA" id="PFQQENE"/>